<dbReference type="InterPro" id="IPR036097">
    <property type="entry name" value="HisK_dim/P_sf"/>
</dbReference>
<evidence type="ECO:0000313" key="14">
    <source>
        <dbReference type="Proteomes" id="UP001501495"/>
    </source>
</evidence>
<evidence type="ECO:0000256" key="4">
    <source>
        <dbReference type="ARBA" id="ARBA00022553"/>
    </source>
</evidence>
<evidence type="ECO:0000259" key="11">
    <source>
        <dbReference type="PROSITE" id="PS50109"/>
    </source>
</evidence>
<dbReference type="Gene3D" id="3.30.565.10">
    <property type="entry name" value="Histidine kinase-like ATPase, C-terminal domain"/>
    <property type="match status" value="1"/>
</dbReference>
<dbReference type="CDD" id="cd00082">
    <property type="entry name" value="HisKA"/>
    <property type="match status" value="1"/>
</dbReference>
<keyword evidence="4" id="KW-0597">Phosphoprotein</keyword>
<dbReference type="InterPro" id="IPR003594">
    <property type="entry name" value="HATPase_dom"/>
</dbReference>
<name>A0ABP7X9F7_9ACTN</name>
<feature type="transmembrane region" description="Helical" evidence="10">
    <location>
        <begin position="145"/>
        <end position="164"/>
    </location>
</feature>
<dbReference type="PROSITE" id="PS50885">
    <property type="entry name" value="HAMP"/>
    <property type="match status" value="1"/>
</dbReference>
<dbReference type="PROSITE" id="PS50109">
    <property type="entry name" value="HIS_KIN"/>
    <property type="match status" value="1"/>
</dbReference>
<dbReference type="Pfam" id="PF00672">
    <property type="entry name" value="HAMP"/>
    <property type="match status" value="1"/>
</dbReference>
<dbReference type="Gene3D" id="1.10.8.500">
    <property type="entry name" value="HAMP domain in histidine kinase"/>
    <property type="match status" value="1"/>
</dbReference>
<dbReference type="GO" id="GO:0016301">
    <property type="term" value="F:kinase activity"/>
    <property type="evidence" value="ECO:0007669"/>
    <property type="project" value="UniProtKB-KW"/>
</dbReference>
<dbReference type="InterPro" id="IPR005467">
    <property type="entry name" value="His_kinase_dom"/>
</dbReference>
<dbReference type="Pfam" id="PF02518">
    <property type="entry name" value="HATPase_c"/>
    <property type="match status" value="1"/>
</dbReference>
<comment type="catalytic activity">
    <reaction evidence="1">
        <text>ATP + protein L-histidine = ADP + protein N-phospho-L-histidine.</text>
        <dbReference type="EC" id="2.7.13.3"/>
    </reaction>
</comment>
<organism evidence="13 14">
    <name type="scientific">Nocardioides fonticola</name>
    <dbReference type="NCBI Taxonomy" id="450363"/>
    <lineage>
        <taxon>Bacteria</taxon>
        <taxon>Bacillati</taxon>
        <taxon>Actinomycetota</taxon>
        <taxon>Actinomycetes</taxon>
        <taxon>Propionibacteriales</taxon>
        <taxon>Nocardioidaceae</taxon>
        <taxon>Nocardioides</taxon>
    </lineage>
</organism>
<keyword evidence="9" id="KW-0902">Two-component regulatory system</keyword>
<evidence type="ECO:0000256" key="3">
    <source>
        <dbReference type="ARBA" id="ARBA00012438"/>
    </source>
</evidence>
<dbReference type="EMBL" id="BAAAZH010000001">
    <property type="protein sequence ID" value="GAA4107591.1"/>
    <property type="molecule type" value="Genomic_DNA"/>
</dbReference>
<evidence type="ECO:0000256" key="6">
    <source>
        <dbReference type="ARBA" id="ARBA00022692"/>
    </source>
</evidence>
<keyword evidence="5" id="KW-0808">Transferase</keyword>
<dbReference type="InterPro" id="IPR036890">
    <property type="entry name" value="HATPase_C_sf"/>
</dbReference>
<feature type="transmembrane region" description="Helical" evidence="10">
    <location>
        <begin position="7"/>
        <end position="32"/>
    </location>
</feature>
<keyword evidence="8 10" id="KW-1133">Transmembrane helix</keyword>
<keyword evidence="10" id="KW-0472">Membrane</keyword>
<dbReference type="CDD" id="cd06225">
    <property type="entry name" value="HAMP"/>
    <property type="match status" value="1"/>
</dbReference>
<evidence type="ECO:0000256" key="2">
    <source>
        <dbReference type="ARBA" id="ARBA00004236"/>
    </source>
</evidence>
<sequence length="424" mass="44867">MRRRISWLVTGTTSVVVVSFVIPLCLLVRTLAEDRAMSAADQQARNVAILLAAVQSDKRLLTLLDSLDTGTGTTTSVLTVKGRQLGAGPSMADDPDVRRALDGEGFRVVRDDTGRVLLPVVIGKRTAVVRTTVSGERLHDGVVRAWVSIIGLGVLLLVAATTIARRLGSRISDPLLEVAGTAHRLREGDLDARAEPRGTVETQELARALNGLADRTTELLASERAAVGDLSHRLRTPVTALRLDAEQVADEALARRLAEHIGVLERTIDAIVTEARRPVRTDLSAGGDLCRVVADRIGFWQALADDQGRTVTTRLPDGPVPVPLAESDLRDLVDILVDNVFAHTAEGTDFAVRLTVEDDGRAHLVVADAGDGFPAGGGRAGRPGTTGLGLDIAERMATGVAGELRRGRSPEGGASVEVVVPLSG</sequence>
<dbReference type="RefSeq" id="WP_344731174.1">
    <property type="nucleotide sequence ID" value="NZ_BAAAZH010000001.1"/>
</dbReference>
<dbReference type="EC" id="2.7.13.3" evidence="3"/>
<accession>A0ABP7X9F7</accession>
<evidence type="ECO:0000259" key="12">
    <source>
        <dbReference type="PROSITE" id="PS50885"/>
    </source>
</evidence>
<reference evidence="14" key="1">
    <citation type="journal article" date="2019" name="Int. J. Syst. Evol. Microbiol.">
        <title>The Global Catalogue of Microorganisms (GCM) 10K type strain sequencing project: providing services to taxonomists for standard genome sequencing and annotation.</title>
        <authorList>
            <consortium name="The Broad Institute Genomics Platform"/>
            <consortium name="The Broad Institute Genome Sequencing Center for Infectious Disease"/>
            <person name="Wu L."/>
            <person name="Ma J."/>
        </authorList>
    </citation>
    <scope>NUCLEOTIDE SEQUENCE [LARGE SCALE GENOMIC DNA]</scope>
    <source>
        <strain evidence="14">JCM 16703</strain>
    </source>
</reference>
<evidence type="ECO:0000256" key="5">
    <source>
        <dbReference type="ARBA" id="ARBA00022679"/>
    </source>
</evidence>
<comment type="subcellular location">
    <subcellularLocation>
        <location evidence="2">Cell membrane</location>
    </subcellularLocation>
</comment>
<evidence type="ECO:0000313" key="13">
    <source>
        <dbReference type="EMBL" id="GAA4107591.1"/>
    </source>
</evidence>
<keyword evidence="14" id="KW-1185">Reference proteome</keyword>
<dbReference type="SUPFAM" id="SSF47384">
    <property type="entry name" value="Homodimeric domain of signal transducing histidine kinase"/>
    <property type="match status" value="1"/>
</dbReference>
<keyword evidence="6 10" id="KW-0812">Transmembrane</keyword>
<feature type="domain" description="HAMP" evidence="12">
    <location>
        <begin position="169"/>
        <end position="221"/>
    </location>
</feature>
<evidence type="ECO:0000256" key="9">
    <source>
        <dbReference type="ARBA" id="ARBA00023012"/>
    </source>
</evidence>
<dbReference type="InterPro" id="IPR003661">
    <property type="entry name" value="HisK_dim/P_dom"/>
</dbReference>
<dbReference type="SMART" id="SM00387">
    <property type="entry name" value="HATPase_c"/>
    <property type="match status" value="1"/>
</dbReference>
<dbReference type="SMART" id="SM00304">
    <property type="entry name" value="HAMP"/>
    <property type="match status" value="1"/>
</dbReference>
<dbReference type="InterPro" id="IPR003660">
    <property type="entry name" value="HAMP_dom"/>
</dbReference>
<dbReference type="Proteomes" id="UP001501495">
    <property type="component" value="Unassembled WGS sequence"/>
</dbReference>
<keyword evidence="7 13" id="KW-0418">Kinase</keyword>
<dbReference type="SUPFAM" id="SSF55874">
    <property type="entry name" value="ATPase domain of HSP90 chaperone/DNA topoisomerase II/histidine kinase"/>
    <property type="match status" value="1"/>
</dbReference>
<evidence type="ECO:0000256" key="10">
    <source>
        <dbReference type="SAM" id="Phobius"/>
    </source>
</evidence>
<comment type="caution">
    <text evidence="13">The sequence shown here is derived from an EMBL/GenBank/DDBJ whole genome shotgun (WGS) entry which is preliminary data.</text>
</comment>
<dbReference type="PANTHER" id="PTHR45436">
    <property type="entry name" value="SENSOR HISTIDINE KINASE YKOH"/>
    <property type="match status" value="1"/>
</dbReference>
<evidence type="ECO:0000256" key="1">
    <source>
        <dbReference type="ARBA" id="ARBA00000085"/>
    </source>
</evidence>
<dbReference type="Gene3D" id="1.10.287.130">
    <property type="match status" value="1"/>
</dbReference>
<dbReference type="SUPFAM" id="SSF158472">
    <property type="entry name" value="HAMP domain-like"/>
    <property type="match status" value="1"/>
</dbReference>
<dbReference type="InterPro" id="IPR050428">
    <property type="entry name" value="TCS_sensor_his_kinase"/>
</dbReference>
<protein>
    <recommendedName>
        <fullName evidence="3">histidine kinase</fullName>
        <ecNumber evidence="3">2.7.13.3</ecNumber>
    </recommendedName>
</protein>
<feature type="domain" description="Histidine kinase" evidence="11">
    <location>
        <begin position="229"/>
        <end position="424"/>
    </location>
</feature>
<proteinExistence type="predicted"/>
<evidence type="ECO:0000256" key="7">
    <source>
        <dbReference type="ARBA" id="ARBA00022777"/>
    </source>
</evidence>
<evidence type="ECO:0000256" key="8">
    <source>
        <dbReference type="ARBA" id="ARBA00022989"/>
    </source>
</evidence>
<gene>
    <name evidence="13" type="ORF">GCM10022215_00580</name>
</gene>
<dbReference type="PANTHER" id="PTHR45436:SF5">
    <property type="entry name" value="SENSOR HISTIDINE KINASE TRCS"/>
    <property type="match status" value="1"/>
</dbReference>